<dbReference type="InterPro" id="IPR001828">
    <property type="entry name" value="ANF_lig-bd_rcpt"/>
</dbReference>
<evidence type="ECO:0000256" key="4">
    <source>
        <dbReference type="ARBA" id="ARBA00023136"/>
    </source>
</evidence>
<dbReference type="PRINTS" id="PR00248">
    <property type="entry name" value="GPCRMGR"/>
</dbReference>
<dbReference type="PANTHER" id="PTHR24061">
    <property type="entry name" value="CALCIUM-SENSING RECEPTOR-RELATED"/>
    <property type="match status" value="1"/>
</dbReference>
<keyword evidence="2" id="KW-0812">Transmembrane</keyword>
<evidence type="ECO:0000256" key="1">
    <source>
        <dbReference type="ARBA" id="ARBA00004141"/>
    </source>
</evidence>
<dbReference type="Gene3D" id="3.40.50.2300">
    <property type="match status" value="2"/>
</dbReference>
<evidence type="ECO:0000313" key="9">
    <source>
        <dbReference type="Ensembl" id="ENSLLTP00000015423.1"/>
    </source>
</evidence>
<dbReference type="PANTHER" id="PTHR24061:SF599">
    <property type="entry name" value="G-PROTEIN COUPLED RECEPTORS FAMILY 3 PROFILE DOMAIN-CONTAINING PROTEIN"/>
    <property type="match status" value="1"/>
</dbReference>
<evidence type="ECO:0000256" key="7">
    <source>
        <dbReference type="SAM" id="SignalP"/>
    </source>
</evidence>
<evidence type="ECO:0000259" key="8">
    <source>
        <dbReference type="Pfam" id="PF01094"/>
    </source>
</evidence>
<organism evidence="9 10">
    <name type="scientific">Laticauda laticaudata</name>
    <name type="common">Blue-ringed sea krait</name>
    <name type="synonym">Blue-lipped sea krait</name>
    <dbReference type="NCBI Taxonomy" id="8630"/>
    <lineage>
        <taxon>Eukaryota</taxon>
        <taxon>Metazoa</taxon>
        <taxon>Chordata</taxon>
        <taxon>Craniata</taxon>
        <taxon>Vertebrata</taxon>
        <taxon>Euteleostomi</taxon>
        <taxon>Lepidosauria</taxon>
        <taxon>Squamata</taxon>
        <taxon>Bifurcata</taxon>
        <taxon>Unidentata</taxon>
        <taxon>Episquamata</taxon>
        <taxon>Toxicofera</taxon>
        <taxon>Serpentes</taxon>
        <taxon>Colubroidea</taxon>
        <taxon>Elapidae</taxon>
        <taxon>Laticaudinae</taxon>
        <taxon>Laticauda</taxon>
    </lineage>
</organism>
<dbReference type="Ensembl" id="ENSLLTT00000016023.1">
    <property type="protein sequence ID" value="ENSLLTP00000015423.1"/>
    <property type="gene ID" value="ENSLLTG00000011825.1"/>
</dbReference>
<reference evidence="9" key="2">
    <citation type="submission" date="2025-09" db="UniProtKB">
        <authorList>
            <consortium name="Ensembl"/>
        </authorList>
    </citation>
    <scope>IDENTIFICATION</scope>
</reference>
<dbReference type="AlphaFoldDB" id="A0A8C5SCI5"/>
<sequence>MNGLFLPLLLFWLLPSTTYKILQNVCVPKNPLRTVKDYYRSGDLIIGGNLLLEKFALFEALEFDHQPSKSPITRSTTFKNYQLFLALVLAVTKINKDLVLFPNITLGFHIYDNKDSVRRISWNSLSLLSTRGRMVPDYKCDKQDTLLSVIGGLNSQHSRQMASIFSIFKVPQLGFHFLKFTQGDRIVFPSFFRISSNEFPQYRGLVQLLLHFQWNWVGLLAPEGDRGEHFISSLRPMLEEKEICLAFTQTVKHEPYSFTPSEYIPLIKSWFKAEVIILFGEYKCISTIYISLHLFETWTKIAFRKVWILTSHWEISIYHQTLELKKPFHGALHFMDHSHDFPEFRRFLLSLDPLNPQGDVFLARWWEDAFDCKIHKPGMILEKEEKQCTGKESLQNLPSFVFETNMAGESYIIYNGVYAVAHALHAMCASRAQLAMLRFRKRISNVHSWQGIKRHSRKQMSTHSKMTKWGSAGKPYFIRNVHAATFYCLGIWEGGVSFGSHIS</sequence>
<keyword evidence="3" id="KW-1133">Transmembrane helix</keyword>
<evidence type="ECO:0000256" key="6">
    <source>
        <dbReference type="ARBA" id="ARBA00023180"/>
    </source>
</evidence>
<feature type="signal peptide" evidence="7">
    <location>
        <begin position="1"/>
        <end position="18"/>
    </location>
</feature>
<dbReference type="FunFam" id="3.40.50.2300:FF:000024">
    <property type="entry name" value="Vomeronasal 2, receptor 73"/>
    <property type="match status" value="1"/>
</dbReference>
<dbReference type="Pfam" id="PF01094">
    <property type="entry name" value="ANF_receptor"/>
    <property type="match status" value="1"/>
</dbReference>
<evidence type="ECO:0000256" key="3">
    <source>
        <dbReference type="ARBA" id="ARBA00022989"/>
    </source>
</evidence>
<dbReference type="InterPro" id="IPR000068">
    <property type="entry name" value="GPCR_3_Ca_sens_rcpt-rel"/>
</dbReference>
<protein>
    <recommendedName>
        <fullName evidence="8">Receptor ligand binding region domain-containing protein</fullName>
    </recommendedName>
</protein>
<evidence type="ECO:0000256" key="5">
    <source>
        <dbReference type="ARBA" id="ARBA00023170"/>
    </source>
</evidence>
<reference evidence="9" key="1">
    <citation type="submission" date="2025-08" db="UniProtKB">
        <authorList>
            <consortium name="Ensembl"/>
        </authorList>
    </citation>
    <scope>IDENTIFICATION</scope>
</reference>
<keyword evidence="10" id="KW-1185">Reference proteome</keyword>
<dbReference type="GO" id="GO:0005886">
    <property type="term" value="C:plasma membrane"/>
    <property type="evidence" value="ECO:0007669"/>
    <property type="project" value="TreeGrafter"/>
</dbReference>
<dbReference type="GO" id="GO:0004930">
    <property type="term" value="F:G protein-coupled receptor activity"/>
    <property type="evidence" value="ECO:0007669"/>
    <property type="project" value="InterPro"/>
</dbReference>
<dbReference type="InterPro" id="IPR000337">
    <property type="entry name" value="GPCR_3"/>
</dbReference>
<accession>A0A8C5SCI5</accession>
<evidence type="ECO:0000256" key="2">
    <source>
        <dbReference type="ARBA" id="ARBA00022692"/>
    </source>
</evidence>
<feature type="chain" id="PRO_5034020468" description="Receptor ligand binding region domain-containing protein" evidence="7">
    <location>
        <begin position="19"/>
        <end position="503"/>
    </location>
</feature>
<dbReference type="Proteomes" id="UP000694406">
    <property type="component" value="Unplaced"/>
</dbReference>
<keyword evidence="6" id="KW-0325">Glycoprotein</keyword>
<feature type="domain" description="Receptor ligand binding region" evidence="8">
    <location>
        <begin position="85"/>
        <end position="455"/>
    </location>
</feature>
<evidence type="ECO:0000313" key="10">
    <source>
        <dbReference type="Proteomes" id="UP000694406"/>
    </source>
</evidence>
<keyword evidence="7" id="KW-0732">Signal</keyword>
<dbReference type="InterPro" id="IPR028082">
    <property type="entry name" value="Peripla_BP_I"/>
</dbReference>
<dbReference type="SUPFAM" id="SSF53822">
    <property type="entry name" value="Periplasmic binding protein-like I"/>
    <property type="match status" value="1"/>
</dbReference>
<name>A0A8C5SCI5_LATLA</name>
<comment type="subcellular location">
    <subcellularLocation>
        <location evidence="1">Membrane</location>
        <topology evidence="1">Multi-pass membrane protein</topology>
    </subcellularLocation>
</comment>
<keyword evidence="5" id="KW-0675">Receptor</keyword>
<dbReference type="GeneTree" id="ENSGT00950000182788"/>
<keyword evidence="4" id="KW-0472">Membrane</keyword>
<proteinExistence type="predicted"/>